<protein>
    <submittedName>
        <fullName evidence="2">Uncharacterized protein</fullName>
    </submittedName>
</protein>
<dbReference type="AlphaFoldDB" id="A0A941HY20"/>
<comment type="caution">
    <text evidence="2">The sequence shown here is derived from an EMBL/GenBank/DDBJ whole genome shotgun (WGS) entry which is preliminary data.</text>
</comment>
<evidence type="ECO:0000313" key="3">
    <source>
        <dbReference type="Proteomes" id="UP000677016"/>
    </source>
</evidence>
<dbReference type="Proteomes" id="UP000677016">
    <property type="component" value="Unassembled WGS sequence"/>
</dbReference>
<organism evidence="2 3">
    <name type="scientific">Phycicoccus avicenniae</name>
    <dbReference type="NCBI Taxonomy" id="2828860"/>
    <lineage>
        <taxon>Bacteria</taxon>
        <taxon>Bacillati</taxon>
        <taxon>Actinomycetota</taxon>
        <taxon>Actinomycetes</taxon>
        <taxon>Micrococcales</taxon>
        <taxon>Intrasporangiaceae</taxon>
        <taxon>Phycicoccus</taxon>
    </lineage>
</organism>
<evidence type="ECO:0000256" key="1">
    <source>
        <dbReference type="SAM" id="MobiDB-lite"/>
    </source>
</evidence>
<feature type="region of interest" description="Disordered" evidence="1">
    <location>
        <begin position="68"/>
        <end position="103"/>
    </location>
</feature>
<accession>A0A941HY20</accession>
<proteinExistence type="predicted"/>
<evidence type="ECO:0000313" key="2">
    <source>
        <dbReference type="EMBL" id="MBR7742463.1"/>
    </source>
</evidence>
<dbReference type="RefSeq" id="WP_211601636.1">
    <property type="nucleotide sequence ID" value="NZ_JAGSNF010000004.1"/>
</dbReference>
<reference evidence="2" key="1">
    <citation type="submission" date="2021-04" db="EMBL/GenBank/DDBJ databases">
        <title>Phycicoccus avicenniae sp. nov., a novel endophytic actinomycetes isolated from branch of Avicennia mariana.</title>
        <authorList>
            <person name="Tuo L."/>
        </authorList>
    </citation>
    <scope>NUCLEOTIDE SEQUENCE</scope>
    <source>
        <strain evidence="2">BSK3Z-2</strain>
    </source>
</reference>
<dbReference type="EMBL" id="JAGSNF010000004">
    <property type="protein sequence ID" value="MBR7742463.1"/>
    <property type="molecule type" value="Genomic_DNA"/>
</dbReference>
<name>A0A941HY20_9MICO</name>
<keyword evidence="3" id="KW-1185">Reference proteome</keyword>
<gene>
    <name evidence="2" type="ORF">KC207_04065</name>
</gene>
<sequence>MSPVPPKDVQEAAARAVRWIEDGKAGKNFTDTGRRRAHQLADGDDVSEQVVKKMHAYFARHSVDKDADGFKHGTDGFPSPGRVAWDAWGGDPGERWANSQVDG</sequence>